<dbReference type="InterPro" id="IPR023188">
    <property type="entry name" value="DPS_DNA-bd_CS"/>
</dbReference>
<evidence type="ECO:0000256" key="2">
    <source>
        <dbReference type="RuleBase" id="RU003875"/>
    </source>
</evidence>
<dbReference type="RefSeq" id="WP_378133054.1">
    <property type="nucleotide sequence ID" value="NZ_JBHSMI010000023.1"/>
</dbReference>
<dbReference type="InterPro" id="IPR008331">
    <property type="entry name" value="Ferritin_DPS_dom"/>
</dbReference>
<dbReference type="PANTHER" id="PTHR42932:SF1">
    <property type="entry name" value="GENERAL STRESS PROTEIN 20U"/>
    <property type="match status" value="1"/>
</dbReference>
<feature type="domain" description="Ferritin/DPS" evidence="3">
    <location>
        <begin position="9"/>
        <end position="146"/>
    </location>
</feature>
<evidence type="ECO:0000259" key="3">
    <source>
        <dbReference type="Pfam" id="PF00210"/>
    </source>
</evidence>
<evidence type="ECO:0000256" key="1">
    <source>
        <dbReference type="ARBA" id="ARBA00009497"/>
    </source>
</evidence>
<protein>
    <submittedName>
        <fullName evidence="4">Dps family protein</fullName>
    </submittedName>
</protein>
<dbReference type="EMBL" id="JBHSMI010000023">
    <property type="protein sequence ID" value="MFC5403582.1"/>
    <property type="molecule type" value="Genomic_DNA"/>
</dbReference>
<sequence length="147" mass="16743">MTGKNDLEQALNVQLSNWAVLYVKLHHFHWYVKGPHFQTLHEKFEELYELAATKLDELAERILTIEGEPSSTMQQYLSQATLREGQKPQTAEEMISSAIEDLKELSEGLVTVAETAEKAGDTVTHDILFDQVAELQKQIWMLRSTIG</sequence>
<organism evidence="4 5">
    <name type="scientific">Cohnella soli</name>
    <dbReference type="NCBI Taxonomy" id="425005"/>
    <lineage>
        <taxon>Bacteria</taxon>
        <taxon>Bacillati</taxon>
        <taxon>Bacillota</taxon>
        <taxon>Bacilli</taxon>
        <taxon>Bacillales</taxon>
        <taxon>Paenibacillaceae</taxon>
        <taxon>Cohnella</taxon>
    </lineage>
</organism>
<dbReference type="InterPro" id="IPR002177">
    <property type="entry name" value="DPS_DNA-bd"/>
</dbReference>
<dbReference type="PROSITE" id="PS00818">
    <property type="entry name" value="DPS_1"/>
    <property type="match status" value="1"/>
</dbReference>
<dbReference type="Gene3D" id="1.20.1260.10">
    <property type="match status" value="1"/>
</dbReference>
<dbReference type="Proteomes" id="UP001596113">
    <property type="component" value="Unassembled WGS sequence"/>
</dbReference>
<reference evidence="5" key="1">
    <citation type="journal article" date="2019" name="Int. J. Syst. Evol. Microbiol.">
        <title>The Global Catalogue of Microorganisms (GCM) 10K type strain sequencing project: providing services to taxonomists for standard genome sequencing and annotation.</title>
        <authorList>
            <consortium name="The Broad Institute Genomics Platform"/>
            <consortium name="The Broad Institute Genome Sequencing Center for Infectious Disease"/>
            <person name="Wu L."/>
            <person name="Ma J."/>
        </authorList>
    </citation>
    <scope>NUCLEOTIDE SEQUENCE [LARGE SCALE GENOMIC DNA]</scope>
    <source>
        <strain evidence="5">CGMCC 1.18575</strain>
    </source>
</reference>
<evidence type="ECO:0000313" key="4">
    <source>
        <dbReference type="EMBL" id="MFC5403582.1"/>
    </source>
</evidence>
<dbReference type="PRINTS" id="PR01346">
    <property type="entry name" value="HELNAPAPROT"/>
</dbReference>
<dbReference type="PIRSF" id="PIRSF005900">
    <property type="entry name" value="Dps"/>
    <property type="match status" value="1"/>
</dbReference>
<dbReference type="PANTHER" id="PTHR42932">
    <property type="entry name" value="GENERAL STRESS PROTEIN 20U"/>
    <property type="match status" value="1"/>
</dbReference>
<accession>A0ABW0HX22</accession>
<dbReference type="SUPFAM" id="SSF47240">
    <property type="entry name" value="Ferritin-like"/>
    <property type="match status" value="1"/>
</dbReference>
<comment type="similarity">
    <text evidence="1 2">Belongs to the Dps family.</text>
</comment>
<keyword evidence="5" id="KW-1185">Reference proteome</keyword>
<name>A0ABW0HX22_9BACL</name>
<dbReference type="CDD" id="cd01043">
    <property type="entry name" value="DPS"/>
    <property type="match status" value="1"/>
</dbReference>
<proteinExistence type="inferred from homology"/>
<dbReference type="Pfam" id="PF00210">
    <property type="entry name" value="Ferritin"/>
    <property type="match status" value="1"/>
</dbReference>
<evidence type="ECO:0000313" key="5">
    <source>
        <dbReference type="Proteomes" id="UP001596113"/>
    </source>
</evidence>
<dbReference type="InterPro" id="IPR009078">
    <property type="entry name" value="Ferritin-like_SF"/>
</dbReference>
<dbReference type="InterPro" id="IPR012347">
    <property type="entry name" value="Ferritin-like"/>
</dbReference>
<gene>
    <name evidence="4" type="ORF">ACFPOF_12640</name>
</gene>
<comment type="caution">
    <text evidence="4">The sequence shown here is derived from an EMBL/GenBank/DDBJ whole genome shotgun (WGS) entry which is preliminary data.</text>
</comment>